<protein>
    <recommendedName>
        <fullName evidence="6">Transmembrane protein</fullName>
    </recommendedName>
</protein>
<proteinExistence type="predicted"/>
<gene>
    <name evidence="3" type="ORF">E3983_09640</name>
    <name evidence="2" type="ORF">Lisr_0976</name>
</gene>
<evidence type="ECO:0000313" key="2">
    <source>
        <dbReference type="EMBL" id="KTD27517.1"/>
    </source>
</evidence>
<organism evidence="2 4">
    <name type="scientific">Legionella israelensis</name>
    <dbReference type="NCBI Taxonomy" id="454"/>
    <lineage>
        <taxon>Bacteria</taxon>
        <taxon>Pseudomonadati</taxon>
        <taxon>Pseudomonadota</taxon>
        <taxon>Gammaproteobacteria</taxon>
        <taxon>Legionellales</taxon>
        <taxon>Legionellaceae</taxon>
        <taxon>Legionella</taxon>
    </lineage>
</organism>
<keyword evidence="1" id="KW-0472">Membrane</keyword>
<accession>A0A0W0W5B7</accession>
<feature type="transmembrane region" description="Helical" evidence="1">
    <location>
        <begin position="12"/>
        <end position="39"/>
    </location>
</feature>
<evidence type="ECO:0000256" key="1">
    <source>
        <dbReference type="SAM" id="Phobius"/>
    </source>
</evidence>
<dbReference type="STRING" id="454.Lisr_0976"/>
<feature type="transmembrane region" description="Helical" evidence="1">
    <location>
        <begin position="82"/>
        <end position="104"/>
    </location>
</feature>
<reference evidence="2 4" key="1">
    <citation type="submission" date="2015-11" db="EMBL/GenBank/DDBJ databases">
        <title>Genomic analysis of 38 Legionella species identifies large and diverse effector repertoires.</title>
        <authorList>
            <person name="Burstein D."/>
            <person name="Amaro F."/>
            <person name="Zusman T."/>
            <person name="Lifshitz Z."/>
            <person name="Cohen O."/>
            <person name="Gilbert J.A."/>
            <person name="Pupko T."/>
            <person name="Shuman H.A."/>
            <person name="Segal G."/>
        </authorList>
    </citation>
    <scope>NUCLEOTIDE SEQUENCE [LARGE SCALE GENOMIC DNA]</scope>
    <source>
        <strain evidence="2 4">Bercovier 4</strain>
    </source>
</reference>
<sequence>MNKTDEAMQVSNVRLLSAVYFGLLAIIGTIIIDTVLYVLGVAELLPIFQSILFAVILASIFGALFANKIIHCKRPYKLKTFGWGFLMVILALPIYNLALIFFIYQQHTEAFAVTTPMQYVYLYFIYLFFTFILAGLWLAIVSGFAAMYLRGRLAYDILHSQNMNRVLPVEKKTKMHRSSTPHRAKHSH</sequence>
<feature type="transmembrane region" description="Helical" evidence="1">
    <location>
        <begin position="51"/>
        <end position="70"/>
    </location>
</feature>
<dbReference type="PATRIC" id="fig|454.4.peg.1049"/>
<reference evidence="3 5" key="2">
    <citation type="submission" date="2019-03" db="EMBL/GenBank/DDBJ databases">
        <title>Diverse conjugative elements silence natural transformation in Legionella species.</title>
        <authorList>
            <person name="Durieux I."/>
            <person name="Ginevra C."/>
            <person name="Attaiech L."/>
            <person name="Picq K."/>
            <person name="Juan P.A."/>
            <person name="Jarraud S."/>
            <person name="Charpentier X."/>
        </authorList>
    </citation>
    <scope>NUCLEOTIDE SEQUENCE [LARGE SCALE GENOMIC DNA]</scope>
    <source>
        <strain evidence="3 5">HL-0427-4011</strain>
    </source>
</reference>
<evidence type="ECO:0008006" key="6">
    <source>
        <dbReference type="Google" id="ProtNLM"/>
    </source>
</evidence>
<dbReference type="OrthoDB" id="5652230at2"/>
<dbReference type="Proteomes" id="UP000054761">
    <property type="component" value="Unassembled WGS sequence"/>
</dbReference>
<dbReference type="RefSeq" id="WP_058501341.1">
    <property type="nucleotide sequence ID" value="NZ_CAAAJA010000053.1"/>
</dbReference>
<keyword evidence="4" id="KW-1185">Reference proteome</keyword>
<name>A0A0W0W5B7_9GAMM</name>
<feature type="transmembrane region" description="Helical" evidence="1">
    <location>
        <begin position="124"/>
        <end position="149"/>
    </location>
</feature>
<keyword evidence="1" id="KW-0812">Transmembrane</keyword>
<evidence type="ECO:0000313" key="5">
    <source>
        <dbReference type="Proteomes" id="UP000295517"/>
    </source>
</evidence>
<dbReference type="EMBL" id="LNYH01000047">
    <property type="protein sequence ID" value="KTD27517.1"/>
    <property type="molecule type" value="Genomic_DNA"/>
</dbReference>
<dbReference type="Proteomes" id="UP000295517">
    <property type="component" value="Chromosome"/>
</dbReference>
<keyword evidence="1" id="KW-1133">Transmembrane helix</keyword>
<dbReference type="AlphaFoldDB" id="A0A0W0W5B7"/>
<evidence type="ECO:0000313" key="3">
    <source>
        <dbReference type="EMBL" id="QBR84603.1"/>
    </source>
</evidence>
<dbReference type="EMBL" id="CP038254">
    <property type="protein sequence ID" value="QBR84603.1"/>
    <property type="molecule type" value="Genomic_DNA"/>
</dbReference>
<evidence type="ECO:0000313" key="4">
    <source>
        <dbReference type="Proteomes" id="UP000054761"/>
    </source>
</evidence>